<evidence type="ECO:0000313" key="1">
    <source>
        <dbReference type="EnsemblMetazoa" id="ENSAATROPP010812"/>
    </source>
</evidence>
<reference evidence="1" key="1">
    <citation type="submission" date="2024-04" db="UniProtKB">
        <authorList>
            <consortium name="EnsemblMetazoa"/>
        </authorList>
    </citation>
    <scope>IDENTIFICATION</scope>
    <source>
        <strain evidence="1">EBRO</strain>
    </source>
</reference>
<accession>A0AAG5DHW9</accession>
<proteinExistence type="predicted"/>
<dbReference type="InterPro" id="IPR008164">
    <property type="entry name" value="XGLTT_rpt"/>
</dbReference>
<dbReference type="AlphaFoldDB" id="A0AAG5DHW9"/>
<dbReference type="EnsemblMetazoa" id="ENSAATROPT011931">
    <property type="protein sequence ID" value="ENSAATROPP010812"/>
    <property type="gene ID" value="ENSAATROPG009716"/>
</dbReference>
<keyword evidence="2" id="KW-1185">Reference proteome</keyword>
<organism evidence="1 2">
    <name type="scientific">Anopheles atroparvus</name>
    <name type="common">European mosquito</name>
    <dbReference type="NCBI Taxonomy" id="41427"/>
    <lineage>
        <taxon>Eukaryota</taxon>
        <taxon>Metazoa</taxon>
        <taxon>Ecdysozoa</taxon>
        <taxon>Arthropoda</taxon>
        <taxon>Hexapoda</taxon>
        <taxon>Insecta</taxon>
        <taxon>Pterygota</taxon>
        <taxon>Neoptera</taxon>
        <taxon>Endopterygota</taxon>
        <taxon>Diptera</taxon>
        <taxon>Nematocera</taxon>
        <taxon>Culicoidea</taxon>
        <taxon>Culicidae</taxon>
        <taxon>Anophelinae</taxon>
        <taxon>Anopheles</taxon>
    </lineage>
</organism>
<sequence>MNALLWLPQGSHPQTGPVLRGNILRFLSCSACNWPLMNPCPMCVQNPIPEVLDLARLCPIMISDDGVNFHRHCLKANIWMSAVRTQDGVIIGYVPGGISFPMPYLTVAPPYGEIMPQGLLQQRPVHQGVIQQDLNQGLELGPQGVVQPGFYQHDLVHQGLVDQGLVQQYPVHQGLVEQGFVEQGLIEQGLVQQGLIQQGLIQQGLVQQGLVQQGLVQQGLMQQGLIQQGLVQQELVQQGLIPQVIG</sequence>
<name>A0AAG5DHW9_ANOAO</name>
<protein>
    <submittedName>
        <fullName evidence="1">Uncharacterized protein</fullName>
    </submittedName>
</protein>
<dbReference type="Pfam" id="PF01744">
    <property type="entry name" value="GLTT"/>
    <property type="match status" value="1"/>
</dbReference>
<dbReference type="Proteomes" id="UP000075880">
    <property type="component" value="Unassembled WGS sequence"/>
</dbReference>
<evidence type="ECO:0000313" key="2">
    <source>
        <dbReference type="Proteomes" id="UP000075880"/>
    </source>
</evidence>